<dbReference type="AlphaFoldDB" id="A0A1I7GK42"/>
<dbReference type="PANTHER" id="PTHR42825">
    <property type="entry name" value="AMINO ACID AMINOTRANSFERASE"/>
    <property type="match status" value="1"/>
</dbReference>
<keyword evidence="15" id="KW-1185">Reference proteome</keyword>
<comment type="similarity">
    <text evidence="5">Belongs to the class-IV pyridoxal-phosphate-dependent aminotransferase family.</text>
</comment>
<sequence>MAKEMDWGSLGFEYTPAAYRFVATWRDGKWDEGQLTTDPTVHINECAGVLQYAQACFEGLKAYRTEDGRVVTFRPELNAERMIDSATRLEIPPVPKELFMKGLDELVKANLDMVPPYGSGATLYVRPYVFGSGEVIGVKPADEYTFRMICMPVGPYFKGGAKPVVVKISDFDRAAPKGTGGIKAALNYAMSLYAGTRAHEEGFAENIYLDPATRTKIEEAGGMNVVFITKDGTFVTPKSESILPSVTRRSLEVVAKDMLGMKVEHREVLLSEVPEFAECGLVGTAAVICPVGKINDHGKVIEFPTGMDEMGPGLQKLYDTLTGIQMGRIEGPEGWLHEIK</sequence>
<gene>
    <name evidence="14" type="ORF">SAMN05216508_10752</name>
</gene>
<keyword evidence="9" id="KW-0663">Pyridoxal phosphate</keyword>
<dbReference type="UniPathway" id="UPA00047">
    <property type="reaction ID" value="UER00058"/>
</dbReference>
<dbReference type="InterPro" id="IPR043132">
    <property type="entry name" value="BCAT-like_C"/>
</dbReference>
<keyword evidence="8 14" id="KW-0808">Transferase</keyword>
<comment type="cofactor">
    <cofactor evidence="1">
        <name>pyridoxal 5'-phosphate</name>
        <dbReference type="ChEBI" id="CHEBI:597326"/>
    </cofactor>
</comment>
<evidence type="ECO:0000256" key="13">
    <source>
        <dbReference type="PIRSR" id="PIRSR006468-1"/>
    </source>
</evidence>
<evidence type="ECO:0000256" key="9">
    <source>
        <dbReference type="ARBA" id="ARBA00022898"/>
    </source>
</evidence>
<comment type="catalytic activity">
    <reaction evidence="11">
        <text>L-isoleucine + 2-oxoglutarate = (S)-3-methyl-2-oxopentanoate + L-glutamate</text>
        <dbReference type="Rhea" id="RHEA:24801"/>
        <dbReference type="ChEBI" id="CHEBI:16810"/>
        <dbReference type="ChEBI" id="CHEBI:29985"/>
        <dbReference type="ChEBI" id="CHEBI:35146"/>
        <dbReference type="ChEBI" id="CHEBI:58045"/>
        <dbReference type="EC" id="2.6.1.42"/>
    </reaction>
</comment>
<evidence type="ECO:0000256" key="10">
    <source>
        <dbReference type="ARBA" id="ARBA00048212"/>
    </source>
</evidence>
<dbReference type="NCBIfam" id="NF009897">
    <property type="entry name" value="PRK13357.1"/>
    <property type="match status" value="1"/>
</dbReference>
<organism evidence="14 15">
    <name type="scientific">Eubacterium pyruvativorans</name>
    <dbReference type="NCBI Taxonomy" id="155865"/>
    <lineage>
        <taxon>Bacteria</taxon>
        <taxon>Bacillati</taxon>
        <taxon>Bacillota</taxon>
        <taxon>Clostridia</taxon>
        <taxon>Eubacteriales</taxon>
        <taxon>Eubacteriaceae</taxon>
        <taxon>Eubacterium</taxon>
    </lineage>
</organism>
<evidence type="ECO:0000256" key="6">
    <source>
        <dbReference type="ARBA" id="ARBA00013053"/>
    </source>
</evidence>
<evidence type="ECO:0000256" key="7">
    <source>
        <dbReference type="ARBA" id="ARBA00022576"/>
    </source>
</evidence>
<feature type="modified residue" description="N6-(pyridoxal phosphate)lysine" evidence="13">
    <location>
        <position position="183"/>
    </location>
</feature>
<evidence type="ECO:0000313" key="15">
    <source>
        <dbReference type="Proteomes" id="UP000198817"/>
    </source>
</evidence>
<reference evidence="14 15" key="1">
    <citation type="submission" date="2016-10" db="EMBL/GenBank/DDBJ databases">
        <authorList>
            <person name="de Groot N.N."/>
        </authorList>
    </citation>
    <scope>NUCLEOTIDE SEQUENCE [LARGE SCALE GENOMIC DNA]</scope>
    <source>
        <strain evidence="14 15">KHGC13</strain>
    </source>
</reference>
<dbReference type="GO" id="GO:0009099">
    <property type="term" value="P:L-valine biosynthetic process"/>
    <property type="evidence" value="ECO:0007669"/>
    <property type="project" value="UniProtKB-UniPathway"/>
</dbReference>
<dbReference type="UniPathway" id="UPA00048">
    <property type="reaction ID" value="UER00073"/>
</dbReference>
<keyword evidence="7 14" id="KW-0032">Aminotransferase</keyword>
<evidence type="ECO:0000256" key="1">
    <source>
        <dbReference type="ARBA" id="ARBA00001933"/>
    </source>
</evidence>
<proteinExistence type="inferred from homology"/>
<dbReference type="InterPro" id="IPR001544">
    <property type="entry name" value="Aminotrans_IV"/>
</dbReference>
<dbReference type="InterPro" id="IPR036038">
    <property type="entry name" value="Aminotransferase-like"/>
</dbReference>
<evidence type="ECO:0000256" key="11">
    <source>
        <dbReference type="ARBA" id="ARBA00048798"/>
    </source>
</evidence>
<dbReference type="PANTHER" id="PTHR42825:SF2">
    <property type="entry name" value="BRANCHED-CHAIN-AMINO-ACID AMINOTRANSFERASE 3, CHLOROPLASTIC-RELATED"/>
    <property type="match status" value="1"/>
</dbReference>
<dbReference type="FunFam" id="3.30.470.10:FF:000004">
    <property type="entry name" value="Branched-chain-amino-acid aminotransferase"/>
    <property type="match status" value="1"/>
</dbReference>
<evidence type="ECO:0000256" key="5">
    <source>
        <dbReference type="ARBA" id="ARBA00009320"/>
    </source>
</evidence>
<dbReference type="NCBIfam" id="TIGR01123">
    <property type="entry name" value="ilvE_II"/>
    <property type="match status" value="1"/>
</dbReference>
<name>A0A1I7GK42_9FIRM</name>
<dbReference type="Pfam" id="PF01063">
    <property type="entry name" value="Aminotran_4"/>
    <property type="match status" value="1"/>
</dbReference>
<comment type="pathway">
    <text evidence="4">Amino-acid biosynthesis; L-leucine biosynthesis; L-leucine from 3-methyl-2-oxobutanoate: step 4/4.</text>
</comment>
<dbReference type="CDD" id="cd01557">
    <property type="entry name" value="BCAT_beta_family"/>
    <property type="match status" value="1"/>
</dbReference>
<evidence type="ECO:0000256" key="3">
    <source>
        <dbReference type="ARBA" id="ARBA00004931"/>
    </source>
</evidence>
<dbReference type="PIRSF" id="PIRSF006468">
    <property type="entry name" value="BCAT1"/>
    <property type="match status" value="1"/>
</dbReference>
<dbReference type="GO" id="GO:0004084">
    <property type="term" value="F:branched-chain-amino-acid transaminase activity"/>
    <property type="evidence" value="ECO:0007669"/>
    <property type="project" value="UniProtKB-EC"/>
</dbReference>
<evidence type="ECO:0000256" key="2">
    <source>
        <dbReference type="ARBA" id="ARBA00004824"/>
    </source>
</evidence>
<dbReference type="EC" id="2.6.1.42" evidence="6"/>
<dbReference type="Gene3D" id="3.20.10.10">
    <property type="entry name" value="D-amino Acid Aminotransferase, subunit A, domain 2"/>
    <property type="match status" value="1"/>
</dbReference>
<dbReference type="Gene3D" id="3.30.470.10">
    <property type="match status" value="1"/>
</dbReference>
<dbReference type="SUPFAM" id="SSF56752">
    <property type="entry name" value="D-aminoacid aminotransferase-like PLP-dependent enzymes"/>
    <property type="match status" value="1"/>
</dbReference>
<dbReference type="STRING" id="155865.SAMN05216515_10952"/>
<dbReference type="InterPro" id="IPR005786">
    <property type="entry name" value="B_amino_transII"/>
</dbReference>
<dbReference type="InterPro" id="IPR033939">
    <property type="entry name" value="BCAT_family"/>
</dbReference>
<evidence type="ECO:0000313" key="14">
    <source>
        <dbReference type="EMBL" id="SFU48626.1"/>
    </source>
</evidence>
<comment type="pathway">
    <text evidence="2">Amino-acid biosynthesis; L-isoleucine biosynthesis; L-isoleucine from 2-oxobutanoate: step 4/4.</text>
</comment>
<dbReference type="EMBL" id="FPBT01000007">
    <property type="protein sequence ID" value="SFU48626.1"/>
    <property type="molecule type" value="Genomic_DNA"/>
</dbReference>
<comment type="catalytic activity">
    <reaction evidence="10">
        <text>L-valine + 2-oxoglutarate = 3-methyl-2-oxobutanoate + L-glutamate</text>
        <dbReference type="Rhea" id="RHEA:24813"/>
        <dbReference type="ChEBI" id="CHEBI:11851"/>
        <dbReference type="ChEBI" id="CHEBI:16810"/>
        <dbReference type="ChEBI" id="CHEBI:29985"/>
        <dbReference type="ChEBI" id="CHEBI:57762"/>
        <dbReference type="EC" id="2.6.1.42"/>
    </reaction>
</comment>
<dbReference type="Proteomes" id="UP000198817">
    <property type="component" value="Unassembled WGS sequence"/>
</dbReference>
<dbReference type="GO" id="GO:0009098">
    <property type="term" value="P:L-leucine biosynthetic process"/>
    <property type="evidence" value="ECO:0007669"/>
    <property type="project" value="UniProtKB-UniPathway"/>
</dbReference>
<protein>
    <recommendedName>
        <fullName evidence="6">branched-chain-amino-acid transaminase</fullName>
        <ecNumber evidence="6">2.6.1.42</ecNumber>
    </recommendedName>
</protein>
<dbReference type="GO" id="GO:0009097">
    <property type="term" value="P:isoleucine biosynthetic process"/>
    <property type="evidence" value="ECO:0007669"/>
    <property type="project" value="UniProtKB-UniPathway"/>
</dbReference>
<evidence type="ECO:0000256" key="12">
    <source>
        <dbReference type="ARBA" id="ARBA00049229"/>
    </source>
</evidence>
<comment type="catalytic activity">
    <reaction evidence="12">
        <text>L-leucine + 2-oxoglutarate = 4-methyl-2-oxopentanoate + L-glutamate</text>
        <dbReference type="Rhea" id="RHEA:18321"/>
        <dbReference type="ChEBI" id="CHEBI:16810"/>
        <dbReference type="ChEBI" id="CHEBI:17865"/>
        <dbReference type="ChEBI" id="CHEBI:29985"/>
        <dbReference type="ChEBI" id="CHEBI:57427"/>
        <dbReference type="EC" id="2.6.1.42"/>
    </reaction>
</comment>
<evidence type="ECO:0000256" key="4">
    <source>
        <dbReference type="ARBA" id="ARBA00005072"/>
    </source>
</evidence>
<dbReference type="UniPathway" id="UPA00049">
    <property type="reaction ID" value="UER00062"/>
</dbReference>
<evidence type="ECO:0000256" key="8">
    <source>
        <dbReference type="ARBA" id="ARBA00022679"/>
    </source>
</evidence>
<accession>A0A1I7GK42</accession>
<dbReference type="InterPro" id="IPR043131">
    <property type="entry name" value="BCAT-like_N"/>
</dbReference>
<comment type="pathway">
    <text evidence="3">Amino-acid biosynthesis; L-valine biosynthesis; L-valine from pyruvate: step 4/4.</text>
</comment>